<evidence type="ECO:0000313" key="6">
    <source>
        <dbReference type="Proteomes" id="UP000249590"/>
    </source>
</evidence>
<dbReference type="GO" id="GO:0003677">
    <property type="term" value="F:DNA binding"/>
    <property type="evidence" value="ECO:0007669"/>
    <property type="project" value="UniProtKB-KW"/>
</dbReference>
<keyword evidence="1" id="KW-0805">Transcription regulation</keyword>
<reference evidence="5 6" key="1">
    <citation type="submission" date="2018-05" db="EMBL/GenBank/DDBJ databases">
        <title>Acuticoccus sediminis sp. nov., isolated from deep-sea sediment of Indian Ocean.</title>
        <authorList>
            <person name="Liu X."/>
            <person name="Lai Q."/>
            <person name="Du Y."/>
            <person name="Sun F."/>
            <person name="Zhang X."/>
            <person name="Wang S."/>
            <person name="Shao Z."/>
        </authorList>
    </citation>
    <scope>NUCLEOTIDE SEQUENCE [LARGE SCALE GENOMIC DNA]</scope>
    <source>
        <strain evidence="5 6">PTG4-2</strain>
    </source>
</reference>
<dbReference type="Gene3D" id="1.10.10.10">
    <property type="entry name" value="Winged helix-like DNA-binding domain superfamily/Winged helix DNA-binding domain"/>
    <property type="match status" value="1"/>
</dbReference>
<dbReference type="Gene3D" id="3.30.450.80">
    <property type="entry name" value="Transcription factor LuxR-like, autoinducer-binding domain"/>
    <property type="match status" value="1"/>
</dbReference>
<keyword evidence="3" id="KW-0804">Transcription</keyword>
<evidence type="ECO:0000259" key="4">
    <source>
        <dbReference type="PROSITE" id="PS50043"/>
    </source>
</evidence>
<dbReference type="InterPro" id="IPR036693">
    <property type="entry name" value="TF_LuxR_autoind-bd_dom_sf"/>
</dbReference>
<proteinExistence type="predicted"/>
<protein>
    <recommendedName>
        <fullName evidence="4">HTH luxR-type domain-containing protein</fullName>
    </recommendedName>
</protein>
<keyword evidence="2" id="KW-0238">DNA-binding</keyword>
<dbReference type="RefSeq" id="WP_111344956.1">
    <property type="nucleotide sequence ID" value="NZ_JAIWKD010000002.1"/>
</dbReference>
<dbReference type="CDD" id="cd06170">
    <property type="entry name" value="LuxR_C_like"/>
    <property type="match status" value="1"/>
</dbReference>
<dbReference type="InterPro" id="IPR005143">
    <property type="entry name" value="TF_LuxR_autoind-bd_dom"/>
</dbReference>
<sequence>MLDVVQAIRAARDTSEVWRVTVAAFRECGAAAFSVGAAPREETGSVVICSDAPMDEMQREYFRNRIYRYDPWMELCQQTADPTTLDVPAAKRADSVMTPLAWHFGRHGIRYAVLFPAYSGPSVGGIALYAVSASGEATLRDPAMMQIAGVTASVFASRFHPATSFCPEVSTLRTNAALSDREKEALSWFARGLQTARVADKMGIADVTVNKHVASARRKLGARTRDQALALAVRSGEISF</sequence>
<dbReference type="SUPFAM" id="SSF75516">
    <property type="entry name" value="Pheromone-binding domain of LuxR-like quorum-sensing transcription factors"/>
    <property type="match status" value="1"/>
</dbReference>
<dbReference type="SUPFAM" id="SSF46894">
    <property type="entry name" value="C-terminal effector domain of the bipartite response regulators"/>
    <property type="match status" value="1"/>
</dbReference>
<dbReference type="InterPro" id="IPR036388">
    <property type="entry name" value="WH-like_DNA-bd_sf"/>
</dbReference>
<dbReference type="Proteomes" id="UP000249590">
    <property type="component" value="Unassembled WGS sequence"/>
</dbReference>
<dbReference type="InterPro" id="IPR000792">
    <property type="entry name" value="Tscrpt_reg_LuxR_C"/>
</dbReference>
<dbReference type="PANTHER" id="PTHR44688:SF16">
    <property type="entry name" value="DNA-BINDING TRANSCRIPTIONAL ACTIVATOR DEVR_DOSR"/>
    <property type="match status" value="1"/>
</dbReference>
<dbReference type="PROSITE" id="PS50043">
    <property type="entry name" value="HTH_LUXR_2"/>
    <property type="match status" value="1"/>
</dbReference>
<dbReference type="PROSITE" id="PS00622">
    <property type="entry name" value="HTH_LUXR_1"/>
    <property type="match status" value="1"/>
</dbReference>
<accession>A0A8B2NSC2</accession>
<dbReference type="SMART" id="SM00421">
    <property type="entry name" value="HTH_LUXR"/>
    <property type="match status" value="1"/>
</dbReference>
<comment type="caution">
    <text evidence="5">The sequence shown here is derived from an EMBL/GenBank/DDBJ whole genome shotgun (WGS) entry which is preliminary data.</text>
</comment>
<dbReference type="PANTHER" id="PTHR44688">
    <property type="entry name" value="DNA-BINDING TRANSCRIPTIONAL ACTIVATOR DEVR_DOSR"/>
    <property type="match status" value="1"/>
</dbReference>
<dbReference type="GO" id="GO:0006355">
    <property type="term" value="P:regulation of DNA-templated transcription"/>
    <property type="evidence" value="ECO:0007669"/>
    <property type="project" value="InterPro"/>
</dbReference>
<evidence type="ECO:0000313" key="5">
    <source>
        <dbReference type="EMBL" id="RAI01811.1"/>
    </source>
</evidence>
<gene>
    <name evidence="5" type="ORF">DLJ53_10420</name>
</gene>
<dbReference type="PRINTS" id="PR00038">
    <property type="entry name" value="HTHLUXR"/>
</dbReference>
<evidence type="ECO:0000256" key="2">
    <source>
        <dbReference type="ARBA" id="ARBA00023125"/>
    </source>
</evidence>
<evidence type="ECO:0000256" key="1">
    <source>
        <dbReference type="ARBA" id="ARBA00023015"/>
    </source>
</evidence>
<dbReference type="AlphaFoldDB" id="A0A8B2NSC2"/>
<dbReference type="InterPro" id="IPR016032">
    <property type="entry name" value="Sig_transdc_resp-reg_C-effctor"/>
</dbReference>
<keyword evidence="6" id="KW-1185">Reference proteome</keyword>
<dbReference type="OrthoDB" id="7692966at2"/>
<feature type="domain" description="HTH luxR-type" evidence="4">
    <location>
        <begin position="171"/>
        <end position="236"/>
    </location>
</feature>
<evidence type="ECO:0000256" key="3">
    <source>
        <dbReference type="ARBA" id="ARBA00023163"/>
    </source>
</evidence>
<dbReference type="EMBL" id="QHHQ01000002">
    <property type="protein sequence ID" value="RAI01811.1"/>
    <property type="molecule type" value="Genomic_DNA"/>
</dbReference>
<dbReference type="Pfam" id="PF00196">
    <property type="entry name" value="GerE"/>
    <property type="match status" value="1"/>
</dbReference>
<dbReference type="Pfam" id="PF03472">
    <property type="entry name" value="Autoind_bind"/>
    <property type="match status" value="1"/>
</dbReference>
<name>A0A8B2NSC2_9HYPH</name>
<organism evidence="5 6">
    <name type="scientific">Acuticoccus sediminis</name>
    <dbReference type="NCBI Taxonomy" id="2184697"/>
    <lineage>
        <taxon>Bacteria</taxon>
        <taxon>Pseudomonadati</taxon>
        <taxon>Pseudomonadota</taxon>
        <taxon>Alphaproteobacteria</taxon>
        <taxon>Hyphomicrobiales</taxon>
        <taxon>Amorphaceae</taxon>
        <taxon>Acuticoccus</taxon>
    </lineage>
</organism>